<proteinExistence type="predicted"/>
<keyword evidence="1" id="KW-0812">Transmembrane</keyword>
<sequence length="240" mass="28000">MKGIDEYVHSLYANVSGKEAKELKQEMRSHLIEAVEELKAKGIKESEAIEIALERFGDEKQIKSGLLTMFKSQKKFAKWLFRSAFIFLLIGLVVSISLYMKDNKYIETSDLMAHVVETFDTKGNFTPEDEQALKDMVDRNSRYFENISYFALVKNTEEQGKKTSEQLFVHGREGTGEFGENGLMKQGIAGEDTWHVEWEYETYDYLKYEPYYYVFFAISVVLFVLWGVVNFYHRRLKAFA</sequence>
<keyword evidence="1" id="KW-0472">Membrane</keyword>
<dbReference type="Proteomes" id="UP000789326">
    <property type="component" value="Unassembled WGS sequence"/>
</dbReference>
<dbReference type="NCBIfam" id="NF038403">
    <property type="entry name" value="perm_prefix_1"/>
    <property type="match status" value="1"/>
</dbReference>
<feature type="transmembrane region" description="Helical" evidence="1">
    <location>
        <begin position="79"/>
        <end position="100"/>
    </location>
</feature>
<gene>
    <name evidence="2" type="ORF">SRABI133_05123</name>
</gene>
<keyword evidence="1" id="KW-1133">Transmembrane helix</keyword>
<dbReference type="EMBL" id="CAKKMG010000162">
    <property type="protein sequence ID" value="CAH0315594.1"/>
    <property type="molecule type" value="Genomic_DNA"/>
</dbReference>
<organism evidence="2 3">
    <name type="scientific">Peribacillus simplex</name>
    <dbReference type="NCBI Taxonomy" id="1478"/>
    <lineage>
        <taxon>Bacteria</taxon>
        <taxon>Bacillati</taxon>
        <taxon>Bacillota</taxon>
        <taxon>Bacilli</taxon>
        <taxon>Bacillales</taxon>
        <taxon>Bacillaceae</taxon>
        <taxon>Peribacillus</taxon>
    </lineage>
</organism>
<evidence type="ECO:0000313" key="2">
    <source>
        <dbReference type="EMBL" id="CAH0315594.1"/>
    </source>
</evidence>
<name>A0A9W4LA35_9BACI</name>
<accession>A0A9W4LA35</accession>
<dbReference type="AlphaFoldDB" id="A0A9W4LA35"/>
<evidence type="ECO:0000256" key="1">
    <source>
        <dbReference type="SAM" id="Phobius"/>
    </source>
</evidence>
<reference evidence="2" key="1">
    <citation type="submission" date="2021-11" db="EMBL/GenBank/DDBJ databases">
        <authorList>
            <person name="Bulgarelli D."/>
        </authorList>
    </citation>
    <scope>NUCLEOTIDE SEQUENCE</scope>
    <source>
        <strain evidence="2">Bi133</strain>
    </source>
</reference>
<dbReference type="InterPro" id="IPR047928">
    <property type="entry name" value="Perm_prefix_1"/>
</dbReference>
<dbReference type="RefSeq" id="WP_230304233.1">
    <property type="nucleotide sequence ID" value="NZ_CAKKMG010000162.1"/>
</dbReference>
<feature type="transmembrane region" description="Helical" evidence="1">
    <location>
        <begin position="211"/>
        <end position="232"/>
    </location>
</feature>
<comment type="caution">
    <text evidence="2">The sequence shown here is derived from an EMBL/GenBank/DDBJ whole genome shotgun (WGS) entry which is preliminary data.</text>
</comment>
<evidence type="ECO:0000313" key="3">
    <source>
        <dbReference type="Proteomes" id="UP000789326"/>
    </source>
</evidence>
<protein>
    <submittedName>
        <fullName evidence="2">Uncharacterized protein</fullName>
    </submittedName>
</protein>